<proteinExistence type="predicted"/>
<evidence type="ECO:0000313" key="3">
    <source>
        <dbReference type="WBParaSite" id="ECPE_0001695201-mRNA-1"/>
    </source>
</evidence>
<organism evidence="3">
    <name type="scientific">Echinostoma caproni</name>
    <dbReference type="NCBI Taxonomy" id="27848"/>
    <lineage>
        <taxon>Eukaryota</taxon>
        <taxon>Metazoa</taxon>
        <taxon>Spiralia</taxon>
        <taxon>Lophotrochozoa</taxon>
        <taxon>Platyhelminthes</taxon>
        <taxon>Trematoda</taxon>
        <taxon>Digenea</taxon>
        <taxon>Plagiorchiida</taxon>
        <taxon>Echinostomata</taxon>
        <taxon>Echinostomatoidea</taxon>
        <taxon>Echinostomatidae</taxon>
        <taxon>Echinostoma</taxon>
    </lineage>
</organism>
<name>A0A183BCH4_9TREM</name>
<accession>A0A183BCH4</accession>
<dbReference type="PANTHER" id="PTHR33332">
    <property type="entry name" value="REVERSE TRANSCRIPTASE DOMAIN-CONTAINING PROTEIN"/>
    <property type="match status" value="1"/>
</dbReference>
<keyword evidence="2" id="KW-1185">Reference proteome</keyword>
<dbReference type="AlphaFoldDB" id="A0A183BCH4"/>
<reference evidence="1 2" key="2">
    <citation type="submission" date="2018-11" db="EMBL/GenBank/DDBJ databases">
        <authorList>
            <consortium name="Pathogen Informatics"/>
        </authorList>
    </citation>
    <scope>NUCLEOTIDE SEQUENCE [LARGE SCALE GENOMIC DNA]</scope>
    <source>
        <strain evidence="1 2">Egypt</strain>
    </source>
</reference>
<sequence>MLFLLFVNDLVQELPVPVFIIADDVRLVNSGPVDRLEDDPAKVVRWTQKWDLELNASKCHVLNTVWLPVRVATTTKPTVFARVDRMLDLGISVREDLKPSDQCLVAAQNARRQLFQLKAALSSRNAEVFLPLHKAMVRPQLEYCVQALAPYLKKNIICLERFQSDLVECLDDPCFLYADDVKLIGNPNSETIQSDQSKIYQSSVLWDLPLNVSKFQRLIAQQEEDQSRRLGSPGTGSELDVVTEAKNLGIMIQADFKKVNVADKWHEGHQELSTNIREQ</sequence>
<dbReference type="OrthoDB" id="6272293at2759"/>
<protein>
    <submittedName>
        <fullName evidence="3">Reverse transcriptase domain-containing protein</fullName>
    </submittedName>
</protein>
<reference evidence="3" key="1">
    <citation type="submission" date="2016-06" db="UniProtKB">
        <authorList>
            <consortium name="WormBaseParasite"/>
        </authorList>
    </citation>
    <scope>IDENTIFICATION</scope>
</reference>
<evidence type="ECO:0000313" key="2">
    <source>
        <dbReference type="Proteomes" id="UP000272942"/>
    </source>
</evidence>
<dbReference type="EMBL" id="UZAN01066484">
    <property type="protein sequence ID" value="VDP94183.1"/>
    <property type="molecule type" value="Genomic_DNA"/>
</dbReference>
<gene>
    <name evidence="1" type="ORF">ECPE_LOCUS16909</name>
</gene>
<dbReference type="Proteomes" id="UP000272942">
    <property type="component" value="Unassembled WGS sequence"/>
</dbReference>
<dbReference type="WBParaSite" id="ECPE_0001695201-mRNA-1">
    <property type="protein sequence ID" value="ECPE_0001695201-mRNA-1"/>
    <property type="gene ID" value="ECPE_0001695201"/>
</dbReference>
<evidence type="ECO:0000313" key="1">
    <source>
        <dbReference type="EMBL" id="VDP94183.1"/>
    </source>
</evidence>